<evidence type="ECO:0000256" key="1">
    <source>
        <dbReference type="SAM" id="MobiDB-lite"/>
    </source>
</evidence>
<dbReference type="EMBL" id="LFMY01000002">
    <property type="protein sequence ID" value="OKL62897.1"/>
    <property type="molecule type" value="Genomic_DNA"/>
</dbReference>
<feature type="region of interest" description="Disordered" evidence="1">
    <location>
        <begin position="23"/>
        <end position="52"/>
    </location>
</feature>
<dbReference type="RefSeq" id="XP_020123018.1">
    <property type="nucleotide sequence ID" value="XM_020261563.1"/>
</dbReference>
<sequence>MRYSTLLLSVLAFCAMYASAAPVPEDSASTEVDASAPQENDTDDAFAYQWRN</sequence>
<accession>A0A1Q5QAC6</accession>
<gene>
    <name evidence="3" type="ORF">UA08_01853</name>
</gene>
<dbReference type="Proteomes" id="UP000214365">
    <property type="component" value="Unassembled WGS sequence"/>
</dbReference>
<dbReference type="GeneID" id="31001608"/>
<evidence type="ECO:0000256" key="2">
    <source>
        <dbReference type="SAM" id="SignalP"/>
    </source>
</evidence>
<keyword evidence="2" id="KW-0732">Signal</keyword>
<name>A0A1Q5QAC6_TALAT</name>
<evidence type="ECO:0000313" key="3">
    <source>
        <dbReference type="EMBL" id="OKL62897.1"/>
    </source>
</evidence>
<protein>
    <submittedName>
        <fullName evidence="3">Uncharacterized protein</fullName>
    </submittedName>
</protein>
<keyword evidence="4" id="KW-1185">Reference proteome</keyword>
<evidence type="ECO:0000313" key="4">
    <source>
        <dbReference type="Proteomes" id="UP000214365"/>
    </source>
</evidence>
<dbReference type="AlphaFoldDB" id="A0A1Q5QAC6"/>
<proteinExistence type="predicted"/>
<organism evidence="3 4">
    <name type="scientific">Talaromyces atroroseus</name>
    <dbReference type="NCBI Taxonomy" id="1441469"/>
    <lineage>
        <taxon>Eukaryota</taxon>
        <taxon>Fungi</taxon>
        <taxon>Dikarya</taxon>
        <taxon>Ascomycota</taxon>
        <taxon>Pezizomycotina</taxon>
        <taxon>Eurotiomycetes</taxon>
        <taxon>Eurotiomycetidae</taxon>
        <taxon>Eurotiales</taxon>
        <taxon>Trichocomaceae</taxon>
        <taxon>Talaromyces</taxon>
        <taxon>Talaromyces sect. Trachyspermi</taxon>
    </lineage>
</organism>
<comment type="caution">
    <text evidence="3">The sequence shown here is derived from an EMBL/GenBank/DDBJ whole genome shotgun (WGS) entry which is preliminary data.</text>
</comment>
<reference evidence="3 4" key="1">
    <citation type="submission" date="2015-06" db="EMBL/GenBank/DDBJ databases">
        <title>Talaromyces atroroseus IBT 11181 draft genome.</title>
        <authorList>
            <person name="Rasmussen K.B."/>
            <person name="Rasmussen S."/>
            <person name="Petersen B."/>
            <person name="Sicheritz-Ponten T."/>
            <person name="Mortensen U.H."/>
            <person name="Thrane U."/>
        </authorList>
    </citation>
    <scope>NUCLEOTIDE SEQUENCE [LARGE SCALE GENOMIC DNA]</scope>
    <source>
        <strain evidence="3 4">IBT 11181</strain>
    </source>
</reference>
<feature type="signal peptide" evidence="2">
    <location>
        <begin position="1"/>
        <end position="20"/>
    </location>
</feature>
<feature type="chain" id="PRO_5012705225" evidence="2">
    <location>
        <begin position="21"/>
        <end position="52"/>
    </location>
</feature>